<gene>
    <name evidence="5" type="ORF">S3_825_0001</name>
    <name evidence="4" type="ORF">S3_979_0007</name>
</gene>
<evidence type="ECO:0000256" key="1">
    <source>
        <dbReference type="ARBA" id="ARBA00006484"/>
    </source>
</evidence>
<proteinExistence type="inferred from homology"/>
<dbReference type="PRINTS" id="PR00080">
    <property type="entry name" value="SDRFAMILY"/>
</dbReference>
<dbReference type="EMBL" id="FQ032803">
    <property type="protein sequence ID" value="CBL80558.1"/>
    <property type="molecule type" value="Genomic_DNA"/>
</dbReference>
<organism evidence="4">
    <name type="scientific">uncultured Flavobacteriia bacterium</name>
    <dbReference type="NCBI Taxonomy" id="212695"/>
    <lineage>
        <taxon>Bacteria</taxon>
        <taxon>Pseudomonadati</taxon>
        <taxon>Bacteroidota</taxon>
        <taxon>Flavobacteriia</taxon>
        <taxon>environmental samples</taxon>
    </lineage>
</organism>
<dbReference type="PANTHER" id="PTHR44196">
    <property type="entry name" value="DEHYDROGENASE/REDUCTASE SDR FAMILY MEMBER 7B"/>
    <property type="match status" value="1"/>
</dbReference>
<evidence type="ECO:0000313" key="4">
    <source>
        <dbReference type="EMBL" id="CBL80558.1"/>
    </source>
</evidence>
<dbReference type="AlphaFoldDB" id="F4MLJ7"/>
<dbReference type="Gene3D" id="3.40.50.720">
    <property type="entry name" value="NAD(P)-binding Rossmann-like Domain"/>
    <property type="match status" value="1"/>
</dbReference>
<dbReference type="Pfam" id="PF00106">
    <property type="entry name" value="adh_short"/>
    <property type="match status" value="1"/>
</dbReference>
<dbReference type="GO" id="GO:0016020">
    <property type="term" value="C:membrane"/>
    <property type="evidence" value="ECO:0007669"/>
    <property type="project" value="TreeGrafter"/>
</dbReference>
<name>F4MLJ7_9BACT</name>
<dbReference type="InterPro" id="IPR002347">
    <property type="entry name" value="SDR_fam"/>
</dbReference>
<dbReference type="EMBL" id="FQ032809">
    <property type="protein sequence ID" value="CBL87127.1"/>
    <property type="molecule type" value="Genomic_DNA"/>
</dbReference>
<dbReference type="SUPFAM" id="SSF51735">
    <property type="entry name" value="NAD(P)-binding Rossmann-fold domains"/>
    <property type="match status" value="1"/>
</dbReference>
<dbReference type="CDD" id="cd05233">
    <property type="entry name" value="SDR_c"/>
    <property type="match status" value="1"/>
</dbReference>
<evidence type="ECO:0000256" key="3">
    <source>
        <dbReference type="RuleBase" id="RU000363"/>
    </source>
</evidence>
<keyword evidence="2" id="KW-0560">Oxidoreductase</keyword>
<dbReference type="InterPro" id="IPR036291">
    <property type="entry name" value="NAD(P)-bd_dom_sf"/>
</dbReference>
<accession>F4MLJ7</accession>
<evidence type="ECO:0000313" key="5">
    <source>
        <dbReference type="EMBL" id="CBL87127.1"/>
    </source>
</evidence>
<reference evidence="4" key="1">
    <citation type="submission" date="2010-04" db="EMBL/GenBank/DDBJ databases">
        <authorList>
            <person name="Genoscope - CEA"/>
        </authorList>
    </citation>
    <scope>NUCLEOTIDE SEQUENCE</scope>
</reference>
<evidence type="ECO:0000256" key="2">
    <source>
        <dbReference type="ARBA" id="ARBA00023002"/>
    </source>
</evidence>
<dbReference type="PANTHER" id="PTHR44196:SF1">
    <property type="entry name" value="DEHYDROGENASE_REDUCTASE SDR FAMILY MEMBER 7B"/>
    <property type="match status" value="1"/>
</dbReference>
<protein>
    <submittedName>
        <fullName evidence="4">Short-chain dehydrogenase/reductase family protein</fullName>
    </submittedName>
</protein>
<dbReference type="GO" id="GO:0016491">
    <property type="term" value="F:oxidoreductase activity"/>
    <property type="evidence" value="ECO:0007669"/>
    <property type="project" value="UniProtKB-KW"/>
</dbReference>
<reference evidence="4" key="2">
    <citation type="journal article" date="2012" name="Environ. Microbiol.">
        <title>Genomic content of uncultured Bacteroidetes from contrasting oceanic provinces in the North Atlantic Ocean.</title>
        <authorList>
            <person name="Gomez-Pereira P.R."/>
            <person name="Schuler M."/>
            <person name="Fuchs B.M."/>
            <person name="Bennke C."/>
            <person name="Teeling H."/>
            <person name="Waldmann J."/>
            <person name="Richter M."/>
            <person name="Barbe V."/>
            <person name="Bataille E."/>
            <person name="Glockner F.O."/>
            <person name="Amann R."/>
        </authorList>
    </citation>
    <scope>NUCLEOTIDE SEQUENCE</scope>
</reference>
<dbReference type="PRINTS" id="PR00081">
    <property type="entry name" value="GDHRDH"/>
</dbReference>
<sequence length="228" mass="24671">MAHHKDSKFAWITGASRGIGLATAEEFLSNGWNVVVLTRNIGPLGELQTIYPGQLSLVTFDVTAIDSALLPDFPVDVLINNAGTIVNKSFQDITKSELEYSYQANVFGPFLLIQALMKRFTAKAHIINISSIGGVQGSVKFPGLSAYSSSKGSLAILTECLQCEFHETEWSFNCLALGAVQTEMLETAFPGYKAKLTSKDLSPYIFNFATTAHGVMRGKVIPVSLSTP</sequence>
<comment type="similarity">
    <text evidence="1 3">Belongs to the short-chain dehydrogenases/reductases (SDR) family.</text>
</comment>